<organism evidence="15 16">
    <name type="scientific">Anopheles dirus</name>
    <dbReference type="NCBI Taxonomy" id="7168"/>
    <lineage>
        <taxon>Eukaryota</taxon>
        <taxon>Metazoa</taxon>
        <taxon>Ecdysozoa</taxon>
        <taxon>Arthropoda</taxon>
        <taxon>Hexapoda</taxon>
        <taxon>Insecta</taxon>
        <taxon>Pterygota</taxon>
        <taxon>Neoptera</taxon>
        <taxon>Endopterygota</taxon>
        <taxon>Diptera</taxon>
        <taxon>Nematocera</taxon>
        <taxon>Culicoidea</taxon>
        <taxon>Culicidae</taxon>
        <taxon>Anophelinae</taxon>
        <taxon>Anopheles</taxon>
    </lineage>
</organism>
<evidence type="ECO:0000256" key="14">
    <source>
        <dbReference type="SAM" id="Phobius"/>
    </source>
</evidence>
<dbReference type="VEuPathDB" id="VectorBase:ADIR000897"/>
<keyword evidence="6 14" id="KW-1133">Transmembrane helix</keyword>
<reference evidence="16" key="1">
    <citation type="submission" date="2013-03" db="EMBL/GenBank/DDBJ databases">
        <title>The Genome Sequence of Anopheles dirus WRAIR2.</title>
        <authorList>
            <consortium name="The Broad Institute Genomics Platform"/>
            <person name="Neafsey D.E."/>
            <person name="Walton C."/>
            <person name="Walker B."/>
            <person name="Young S.K."/>
            <person name="Zeng Q."/>
            <person name="Gargeya S."/>
            <person name="Fitzgerald M."/>
            <person name="Haas B."/>
            <person name="Abouelleil A."/>
            <person name="Allen A.W."/>
            <person name="Alvarado L."/>
            <person name="Arachchi H.M."/>
            <person name="Berlin A.M."/>
            <person name="Chapman S.B."/>
            <person name="Gainer-Dewar J."/>
            <person name="Goldberg J."/>
            <person name="Griggs A."/>
            <person name="Gujja S."/>
            <person name="Hansen M."/>
            <person name="Howarth C."/>
            <person name="Imamovic A."/>
            <person name="Ireland A."/>
            <person name="Larimer J."/>
            <person name="McCowan C."/>
            <person name="Murphy C."/>
            <person name="Pearson M."/>
            <person name="Poon T.W."/>
            <person name="Priest M."/>
            <person name="Roberts A."/>
            <person name="Saif S."/>
            <person name="Shea T."/>
            <person name="Sisk P."/>
            <person name="Sykes S."/>
            <person name="Wortman J."/>
            <person name="Nusbaum C."/>
            <person name="Birren B."/>
        </authorList>
    </citation>
    <scope>NUCLEOTIDE SEQUENCE [LARGE SCALE GENOMIC DNA]</scope>
    <source>
        <strain evidence="16">WRAIR2</strain>
    </source>
</reference>
<dbReference type="InterPro" id="IPR001873">
    <property type="entry name" value="ENaC"/>
</dbReference>
<evidence type="ECO:0000256" key="5">
    <source>
        <dbReference type="ARBA" id="ARBA00022692"/>
    </source>
</evidence>
<keyword evidence="7" id="KW-0915">Sodium</keyword>
<dbReference type="EnsemblMetazoa" id="ADIR000897-RA">
    <property type="protein sequence ID" value="ADIR000897-PA"/>
    <property type="gene ID" value="ADIR000897"/>
</dbReference>
<feature type="transmembrane region" description="Helical" evidence="14">
    <location>
        <begin position="442"/>
        <end position="466"/>
    </location>
</feature>
<accession>A0A182MZU2</accession>
<evidence type="ECO:0000256" key="2">
    <source>
        <dbReference type="ARBA" id="ARBA00007193"/>
    </source>
</evidence>
<dbReference type="PANTHER" id="PTHR11690">
    <property type="entry name" value="AMILORIDE-SENSITIVE SODIUM CHANNEL-RELATED"/>
    <property type="match status" value="1"/>
</dbReference>
<evidence type="ECO:0000256" key="11">
    <source>
        <dbReference type="ARBA" id="ARBA00023303"/>
    </source>
</evidence>
<keyword evidence="5 12" id="KW-0812">Transmembrane</keyword>
<evidence type="ECO:0000256" key="7">
    <source>
        <dbReference type="ARBA" id="ARBA00023053"/>
    </source>
</evidence>
<evidence type="ECO:0000256" key="1">
    <source>
        <dbReference type="ARBA" id="ARBA00004141"/>
    </source>
</evidence>
<keyword evidence="3 12" id="KW-0813">Transport</keyword>
<evidence type="ECO:0000256" key="10">
    <source>
        <dbReference type="ARBA" id="ARBA00023201"/>
    </source>
</evidence>
<evidence type="ECO:0008006" key="17">
    <source>
        <dbReference type="Google" id="ProtNLM"/>
    </source>
</evidence>
<dbReference type="Pfam" id="PF00858">
    <property type="entry name" value="ASC"/>
    <property type="match status" value="1"/>
</dbReference>
<comment type="similarity">
    <text evidence="2 12">Belongs to the amiloride-sensitive sodium channel (TC 1.A.6) family.</text>
</comment>
<evidence type="ECO:0000256" key="8">
    <source>
        <dbReference type="ARBA" id="ARBA00023065"/>
    </source>
</evidence>
<dbReference type="STRING" id="7168.A0A182MZU2"/>
<keyword evidence="10 12" id="KW-0739">Sodium transport</keyword>
<evidence type="ECO:0000256" key="3">
    <source>
        <dbReference type="ARBA" id="ARBA00022448"/>
    </source>
</evidence>
<proteinExistence type="inferred from homology"/>
<keyword evidence="4 12" id="KW-0894">Sodium channel</keyword>
<keyword evidence="9 14" id="KW-0472">Membrane</keyword>
<dbReference type="AlphaFoldDB" id="A0A182MZU2"/>
<feature type="compositionally biased region" description="Basic and acidic residues" evidence="13">
    <location>
        <begin position="24"/>
        <end position="37"/>
    </location>
</feature>
<comment type="subcellular location">
    <subcellularLocation>
        <location evidence="1">Membrane</location>
        <topology evidence="1">Multi-pass membrane protein</topology>
    </subcellularLocation>
</comment>
<dbReference type="GO" id="GO:0005886">
    <property type="term" value="C:plasma membrane"/>
    <property type="evidence" value="ECO:0007669"/>
    <property type="project" value="TreeGrafter"/>
</dbReference>
<dbReference type="GO" id="GO:0015280">
    <property type="term" value="F:ligand-gated sodium channel activity"/>
    <property type="evidence" value="ECO:0007669"/>
    <property type="project" value="TreeGrafter"/>
</dbReference>
<evidence type="ECO:0000256" key="12">
    <source>
        <dbReference type="RuleBase" id="RU000679"/>
    </source>
</evidence>
<feature type="region of interest" description="Disordered" evidence="13">
    <location>
        <begin position="1"/>
        <end position="52"/>
    </location>
</feature>
<keyword evidence="16" id="KW-1185">Reference proteome</keyword>
<protein>
    <recommendedName>
        <fullName evidence="17">Amiloride-sensitive sodium channel</fullName>
    </recommendedName>
</protein>
<evidence type="ECO:0000313" key="15">
    <source>
        <dbReference type="EnsemblMetazoa" id="ADIR000897-PA"/>
    </source>
</evidence>
<reference evidence="15" key="2">
    <citation type="submission" date="2020-05" db="UniProtKB">
        <authorList>
            <consortium name="EnsemblMetazoa"/>
        </authorList>
    </citation>
    <scope>IDENTIFICATION</scope>
    <source>
        <strain evidence="15">WRAIR2</strain>
    </source>
</reference>
<dbReference type="PANTHER" id="PTHR11690:SF184">
    <property type="entry name" value="PICKPOCKET 31"/>
    <property type="match status" value="1"/>
</dbReference>
<feature type="transmembrane region" description="Helical" evidence="14">
    <location>
        <begin position="58"/>
        <end position="79"/>
    </location>
</feature>
<dbReference type="Proteomes" id="UP000075884">
    <property type="component" value="Unassembled WGS sequence"/>
</dbReference>
<dbReference type="Gene3D" id="2.60.470.10">
    <property type="entry name" value="Acid-sensing ion channels like domains"/>
    <property type="match status" value="1"/>
</dbReference>
<name>A0A182MZU2_9DIPT</name>
<evidence type="ECO:0000256" key="9">
    <source>
        <dbReference type="ARBA" id="ARBA00023136"/>
    </source>
</evidence>
<evidence type="ECO:0000256" key="4">
    <source>
        <dbReference type="ARBA" id="ARBA00022461"/>
    </source>
</evidence>
<evidence type="ECO:0000256" key="13">
    <source>
        <dbReference type="SAM" id="MobiDB-lite"/>
    </source>
</evidence>
<evidence type="ECO:0000256" key="6">
    <source>
        <dbReference type="ARBA" id="ARBA00022989"/>
    </source>
</evidence>
<sequence length="487" mass="55161">MDAKNGRGMRPRRMSVAVDSAAEYEEKQAAAKDDNPESKPSNPESKDKRKEEMTQSQFHWLMVVSGLSFMMYGSVWNLLSNYLHNPLTFYVDTTHLHWNTSFPAVSLCQVVNGETVTEATEQYFGPDRAPVLDSLVIDIAFYGGTCYACEECHPGAPVSTLDCAGLSNFSALVQRHRATCEDLLTDCQWQREPVDCCRLFRPLDTEFGRCYSVNAANSAAGPREVGGAPLPRLVSNRATGPGRLGFRVLEDVQLYLHDEFSVPHAYVDRALRETVLWGMRKEIAVRVIEMENKATVHELPIWRRNCRFPWEVADEALQLYRYYSFSTCAMECFWQTQLQFCNCTHHLMPRPLNLPGSIQPDAPAVCSFEGLTCLTERSVEIARARKQCPCLSSCVEPEYFVVHKSEDTFAESEEEEGRIVVRLQSLPYERFVRNIAKTEMDLFIALGGLIGLFYGMSLLTSIDFLINVCRLAFRVLCPCRNRLRDGG</sequence>
<keyword evidence="11 12" id="KW-0407">Ion channel</keyword>
<evidence type="ECO:0000313" key="16">
    <source>
        <dbReference type="Proteomes" id="UP000075884"/>
    </source>
</evidence>
<keyword evidence="8 12" id="KW-0406">Ion transport</keyword>